<keyword evidence="5" id="KW-0560">Oxidoreductase</keyword>
<evidence type="ECO:0000256" key="4">
    <source>
        <dbReference type="ARBA" id="ARBA00022723"/>
    </source>
</evidence>
<dbReference type="InterPro" id="IPR036396">
    <property type="entry name" value="Cyt_P450_sf"/>
</dbReference>
<evidence type="ECO:0000313" key="9">
    <source>
        <dbReference type="Proteomes" id="UP000677875"/>
    </source>
</evidence>
<dbReference type="RefSeq" id="WP_210868256.1">
    <property type="nucleotide sequence ID" value="NZ_JAGPNL010000001.1"/>
</dbReference>
<dbReference type="Pfam" id="PF00067">
    <property type="entry name" value="p450"/>
    <property type="match status" value="1"/>
</dbReference>
<comment type="cofactor">
    <cofactor evidence="1">
        <name>heme</name>
        <dbReference type="ChEBI" id="CHEBI:30413"/>
    </cofactor>
</comment>
<dbReference type="InterPro" id="IPR001128">
    <property type="entry name" value="Cyt_P450"/>
</dbReference>
<protein>
    <submittedName>
        <fullName evidence="8">Cytochrome P450</fullName>
    </submittedName>
</protein>
<sequence length="404" mass="43444">MADGSAPEPVLPFSCPHVLGEPEAFPALRSRPAPVRLPTSTGDTAWLVSTYEGVRAMCGDPRLGRTHPDPAHAPRLWDAALMEPVDGHADEPDDHRRWRHTLARHFGSRHTARLRPAVEERFASLAAPLLRAGPPLDVHADLARPLAAAVICELLGLPEELRPALLDWSDTVRTYGQAAEAAERRARLLDAVRAALDEGRGRPADGTVLTALAHAEPGPRELRADEHADALLDVFLAGFDTVASRMVYGTCHLLAHPGQWRALGRDPALVPGAVEEILRLAVPGGSWIPRYARADIPLPDAPIRAGDLIVLSFQSANRDAAVLADPARFDIRRDPNPHLAFGHGTFYCLGAALTRLELSVFLTGLARFPGLRPAGPLPTLPDLDTGRVTGGLGRLPVTWETGTG</sequence>
<evidence type="ECO:0000256" key="2">
    <source>
        <dbReference type="ARBA" id="ARBA00010617"/>
    </source>
</evidence>
<name>A0A940XCE0_9ACTN</name>
<reference evidence="8" key="1">
    <citation type="submission" date="2021-04" db="EMBL/GenBank/DDBJ databases">
        <title>Genome seq and assembly of Streptomyces sp. RG38.</title>
        <authorList>
            <person name="Chhetri G."/>
        </authorList>
    </citation>
    <scope>NUCLEOTIDE SEQUENCE</scope>
    <source>
        <strain evidence="8">RG38</strain>
    </source>
</reference>
<organism evidence="8 9">
    <name type="scientific">Streptomyces tagetis</name>
    <dbReference type="NCBI Taxonomy" id="2820809"/>
    <lineage>
        <taxon>Bacteria</taxon>
        <taxon>Bacillati</taxon>
        <taxon>Actinomycetota</taxon>
        <taxon>Actinomycetes</taxon>
        <taxon>Kitasatosporales</taxon>
        <taxon>Streptomycetaceae</taxon>
        <taxon>Streptomyces</taxon>
    </lineage>
</organism>
<evidence type="ECO:0000256" key="1">
    <source>
        <dbReference type="ARBA" id="ARBA00001971"/>
    </source>
</evidence>
<keyword evidence="3" id="KW-0349">Heme</keyword>
<dbReference type="GO" id="GO:0016705">
    <property type="term" value="F:oxidoreductase activity, acting on paired donors, with incorporation or reduction of molecular oxygen"/>
    <property type="evidence" value="ECO:0007669"/>
    <property type="project" value="InterPro"/>
</dbReference>
<dbReference type="InterPro" id="IPR002397">
    <property type="entry name" value="Cyt_P450_B"/>
</dbReference>
<dbReference type="PRINTS" id="PR00359">
    <property type="entry name" value="BP450"/>
</dbReference>
<dbReference type="PANTHER" id="PTHR46696:SF5">
    <property type="entry name" value="CYTOCHROME P450 BJ-1"/>
    <property type="match status" value="1"/>
</dbReference>
<proteinExistence type="inferred from homology"/>
<evidence type="ECO:0000256" key="6">
    <source>
        <dbReference type="ARBA" id="ARBA00023004"/>
    </source>
</evidence>
<evidence type="ECO:0000313" key="8">
    <source>
        <dbReference type="EMBL" id="MBQ0825601.1"/>
    </source>
</evidence>
<keyword evidence="7" id="KW-0503">Monooxygenase</keyword>
<dbReference type="GO" id="GO:0020037">
    <property type="term" value="F:heme binding"/>
    <property type="evidence" value="ECO:0007669"/>
    <property type="project" value="InterPro"/>
</dbReference>
<keyword evidence="9" id="KW-1185">Reference proteome</keyword>
<comment type="caution">
    <text evidence="8">The sequence shown here is derived from an EMBL/GenBank/DDBJ whole genome shotgun (WGS) entry which is preliminary data.</text>
</comment>
<gene>
    <name evidence="8" type="ORF">J5Y05_03615</name>
</gene>
<evidence type="ECO:0000256" key="5">
    <source>
        <dbReference type="ARBA" id="ARBA00023002"/>
    </source>
</evidence>
<keyword evidence="4" id="KW-0479">Metal-binding</keyword>
<accession>A0A940XCE0</accession>
<dbReference type="Gene3D" id="1.10.630.10">
    <property type="entry name" value="Cytochrome P450"/>
    <property type="match status" value="1"/>
</dbReference>
<keyword evidence="6" id="KW-0408">Iron</keyword>
<dbReference type="PANTHER" id="PTHR46696">
    <property type="entry name" value="P450, PUTATIVE (EUROFUNG)-RELATED"/>
    <property type="match status" value="1"/>
</dbReference>
<evidence type="ECO:0000256" key="3">
    <source>
        <dbReference type="ARBA" id="ARBA00022617"/>
    </source>
</evidence>
<dbReference type="SUPFAM" id="SSF48264">
    <property type="entry name" value="Cytochrome P450"/>
    <property type="match status" value="1"/>
</dbReference>
<comment type="similarity">
    <text evidence="2">Belongs to the cytochrome P450 family.</text>
</comment>
<dbReference type="EMBL" id="JAGPNL010000001">
    <property type="protein sequence ID" value="MBQ0825601.1"/>
    <property type="molecule type" value="Genomic_DNA"/>
</dbReference>
<evidence type="ECO:0000256" key="7">
    <source>
        <dbReference type="ARBA" id="ARBA00023033"/>
    </source>
</evidence>
<dbReference type="GO" id="GO:0005506">
    <property type="term" value="F:iron ion binding"/>
    <property type="evidence" value="ECO:0007669"/>
    <property type="project" value="InterPro"/>
</dbReference>
<dbReference type="Proteomes" id="UP000677875">
    <property type="component" value="Unassembled WGS sequence"/>
</dbReference>
<dbReference type="AlphaFoldDB" id="A0A940XCE0"/>
<dbReference type="GO" id="GO:0004497">
    <property type="term" value="F:monooxygenase activity"/>
    <property type="evidence" value="ECO:0007669"/>
    <property type="project" value="UniProtKB-KW"/>
</dbReference>
<dbReference type="FunFam" id="1.10.630.10:FF:000018">
    <property type="entry name" value="Cytochrome P450 monooxygenase"/>
    <property type="match status" value="1"/>
</dbReference>
<dbReference type="PRINTS" id="PR00385">
    <property type="entry name" value="P450"/>
</dbReference>